<dbReference type="InterPro" id="IPR014347">
    <property type="entry name" value="Tautomerase/MIF_sf"/>
</dbReference>
<name>A0A6L6PAL0_9BURK</name>
<evidence type="ECO:0000313" key="1">
    <source>
        <dbReference type="EMBL" id="MTV36018.1"/>
    </source>
</evidence>
<dbReference type="SUPFAM" id="SSF55331">
    <property type="entry name" value="Tautomerase/MIF"/>
    <property type="match status" value="1"/>
</dbReference>
<dbReference type="InterPro" id="IPR004220">
    <property type="entry name" value="5-COMe_2-OHmuconate_Isoase"/>
</dbReference>
<protein>
    <submittedName>
        <fullName evidence="1">5-carboxymethyl-2-hydroxymuconate isomerase</fullName>
    </submittedName>
</protein>
<dbReference type="CDD" id="cd00580">
    <property type="entry name" value="CHMI"/>
    <property type="match status" value="1"/>
</dbReference>
<sequence length="134" mass="14732">MPHLVFECTANIYDAADIPALLRKANGVLIAQDGVYPTGGIRARAIRLQDYCIADGSATDDAFVHATLKIGAGRAPEVRQATGDALFAMMREHFADLYAQRGLALSLEINEFSESGTWKQNNIHARYRKENNHA</sequence>
<comment type="caution">
    <text evidence="1">The sequence shown here is derived from an EMBL/GenBank/DDBJ whole genome shotgun (WGS) entry which is preliminary data.</text>
</comment>
<keyword evidence="1" id="KW-0413">Isomerase</keyword>
<gene>
    <name evidence="1" type="ORF">GM676_00275</name>
</gene>
<organism evidence="1 2">
    <name type="scientific">Duganella radicis</name>
    <dbReference type="NCBI Taxonomy" id="551988"/>
    <lineage>
        <taxon>Bacteria</taxon>
        <taxon>Pseudomonadati</taxon>
        <taxon>Pseudomonadota</taxon>
        <taxon>Betaproteobacteria</taxon>
        <taxon>Burkholderiales</taxon>
        <taxon>Oxalobacteraceae</taxon>
        <taxon>Telluria group</taxon>
        <taxon>Duganella</taxon>
    </lineage>
</organism>
<proteinExistence type="predicted"/>
<dbReference type="OrthoDB" id="9814215at2"/>
<accession>A0A6L6PAL0</accession>
<dbReference type="Pfam" id="PF02962">
    <property type="entry name" value="CHMI"/>
    <property type="match status" value="1"/>
</dbReference>
<evidence type="ECO:0000313" key="2">
    <source>
        <dbReference type="Proteomes" id="UP000475582"/>
    </source>
</evidence>
<dbReference type="RefSeq" id="WP_155461383.1">
    <property type="nucleotide sequence ID" value="NZ_WNKY01000001.1"/>
</dbReference>
<dbReference type="Proteomes" id="UP000475582">
    <property type="component" value="Unassembled WGS sequence"/>
</dbReference>
<dbReference type="Gene3D" id="3.30.429.10">
    <property type="entry name" value="Macrophage Migration Inhibitory Factor"/>
    <property type="match status" value="1"/>
</dbReference>
<dbReference type="PANTHER" id="PTHR37950">
    <property type="entry name" value="4-HYDROXYPHENYLACETATE CATABOLISM PROTEIN"/>
    <property type="match status" value="1"/>
</dbReference>
<dbReference type="GO" id="GO:0008704">
    <property type="term" value="F:5-carboxymethyl-2-hydroxymuconate delta-isomerase activity"/>
    <property type="evidence" value="ECO:0007669"/>
    <property type="project" value="InterPro"/>
</dbReference>
<dbReference type="PANTHER" id="PTHR37950:SF1">
    <property type="entry name" value="4-HYDROXYPHENYLACETATE CATABOLISM PROTEIN"/>
    <property type="match status" value="1"/>
</dbReference>
<dbReference type="EMBL" id="WNKY01000001">
    <property type="protein sequence ID" value="MTV36018.1"/>
    <property type="molecule type" value="Genomic_DNA"/>
</dbReference>
<keyword evidence="2" id="KW-1185">Reference proteome</keyword>
<dbReference type="AlphaFoldDB" id="A0A6L6PAL0"/>
<reference evidence="1 2" key="1">
    <citation type="submission" date="2019-11" db="EMBL/GenBank/DDBJ databases">
        <title>Type strains purchased from KCTC, JCM and DSMZ.</title>
        <authorList>
            <person name="Lu H."/>
        </authorList>
    </citation>
    <scope>NUCLEOTIDE SEQUENCE [LARGE SCALE GENOMIC DNA]</scope>
    <source>
        <strain evidence="1 2">KCTC 22382</strain>
    </source>
</reference>